<dbReference type="CDD" id="cd12148">
    <property type="entry name" value="fungal_TF_MHR"/>
    <property type="match status" value="1"/>
</dbReference>
<evidence type="ECO:0000313" key="10">
    <source>
        <dbReference type="Proteomes" id="UP000785200"/>
    </source>
</evidence>
<comment type="caution">
    <text evidence="9">The sequence shown here is derived from an EMBL/GenBank/DDBJ whole genome shotgun (WGS) entry which is preliminary data.</text>
</comment>
<dbReference type="GO" id="GO:0008270">
    <property type="term" value="F:zinc ion binding"/>
    <property type="evidence" value="ECO:0007669"/>
    <property type="project" value="InterPro"/>
</dbReference>
<feature type="region of interest" description="Disordered" evidence="7">
    <location>
        <begin position="154"/>
        <end position="192"/>
    </location>
</feature>
<dbReference type="GO" id="GO:0006351">
    <property type="term" value="P:DNA-templated transcription"/>
    <property type="evidence" value="ECO:0007669"/>
    <property type="project" value="InterPro"/>
</dbReference>
<keyword evidence="1" id="KW-0479">Metal-binding</keyword>
<feature type="non-terminal residue" evidence="9">
    <location>
        <position position="1"/>
    </location>
</feature>
<keyword evidence="6" id="KW-0539">Nucleus</keyword>
<feature type="domain" description="Xylanolytic transcriptional activator regulatory" evidence="8">
    <location>
        <begin position="261"/>
        <end position="499"/>
    </location>
</feature>
<organism evidence="9 10">
    <name type="scientific">Hyphodiscus hymeniophilus</name>
    <dbReference type="NCBI Taxonomy" id="353542"/>
    <lineage>
        <taxon>Eukaryota</taxon>
        <taxon>Fungi</taxon>
        <taxon>Dikarya</taxon>
        <taxon>Ascomycota</taxon>
        <taxon>Pezizomycotina</taxon>
        <taxon>Leotiomycetes</taxon>
        <taxon>Helotiales</taxon>
        <taxon>Hyphodiscaceae</taxon>
        <taxon>Hyphodiscus</taxon>
    </lineage>
</organism>
<dbReference type="AlphaFoldDB" id="A0A9P6SPS8"/>
<evidence type="ECO:0000256" key="1">
    <source>
        <dbReference type="ARBA" id="ARBA00022723"/>
    </source>
</evidence>
<keyword evidence="3" id="KW-0805">Transcription regulation</keyword>
<sequence length="712" mass="79058">EKKGQGSLLPHLDQEGWLTPGQCDGRNPCGRCMSQAGVACVYEVPTRQSKDEMRREILQLRSRQRQTEEILAALSSHEQSDQILDQLRDGESLEAIRNRLRDSASTSASAHSVTTYSQLSDFQAISHAMESAQNAGNTSLTAPYDASVNSLQSPVPVQQEYPSEPWTGTTTNQRRNKSPHDESMEWTSEPAQQSIVGTWQEHTAGPEFNSSLQDARSRGQGVILGDRNESESPPGVLIASYTRESWTAVTSDTQIVEHLLALYFGWEYPVFASLSKEHFMEDFRRGIPRYCSSLLINALLALGCRFSDHPVSRADPLDVKSTGDHFFAEATMLLESEEDHRSLTTVQAMGIMSIREASCGRMKESLFLSGQSIRLAIEMGLHLEAEVGEEDNGARNEAEEVDDAVCQATFWGAFSLDEAWSLCTANLPHFSSRISLAVKPAILRHVEIASWIPYTDDGGPLEQNCIQPSNIRSVYKTFCELSEIIHLTLYTLYTPGSSVTSKALLDVYGQYIKWYDTIPDALRLGHNFTPSVLFAHLYYHFAILLLFRPFVKFSIVGSDVSPRDNCDQASRAITAIMKSYSELYTLHRTPSFVTYIVLASTTFHLAEVCNNESNTSSRGMLFENMADLIKMSTSHGFAIQAMDAVRYLTSQWGMSGIFGDGAAHHSPTEETLVSIQYLVPIIGDTTSSHDPADIGKDMAKNGFRRLSESDQS</sequence>
<dbReference type="Pfam" id="PF04082">
    <property type="entry name" value="Fungal_trans"/>
    <property type="match status" value="1"/>
</dbReference>
<evidence type="ECO:0000256" key="3">
    <source>
        <dbReference type="ARBA" id="ARBA00023015"/>
    </source>
</evidence>
<keyword evidence="10" id="KW-1185">Reference proteome</keyword>
<evidence type="ECO:0000256" key="5">
    <source>
        <dbReference type="ARBA" id="ARBA00023163"/>
    </source>
</evidence>
<evidence type="ECO:0000256" key="4">
    <source>
        <dbReference type="ARBA" id="ARBA00023125"/>
    </source>
</evidence>
<keyword evidence="4" id="KW-0238">DNA-binding</keyword>
<dbReference type="OrthoDB" id="2123952at2759"/>
<evidence type="ECO:0000313" key="9">
    <source>
        <dbReference type="EMBL" id="KAG0645856.1"/>
    </source>
</evidence>
<dbReference type="Gene3D" id="4.10.240.10">
    <property type="entry name" value="Zn(2)-C6 fungal-type DNA-binding domain"/>
    <property type="match status" value="1"/>
</dbReference>
<dbReference type="InterPro" id="IPR007219">
    <property type="entry name" value="XnlR_reg_dom"/>
</dbReference>
<name>A0A9P6SPS8_9HELO</name>
<dbReference type="PANTHER" id="PTHR31313:SF4">
    <property type="entry name" value="CONIDIAL DEVELOPMENT PROTEIN FLUFFY"/>
    <property type="match status" value="1"/>
</dbReference>
<proteinExistence type="predicted"/>
<dbReference type="InterPro" id="IPR036864">
    <property type="entry name" value="Zn2-C6_fun-type_DNA-bd_sf"/>
</dbReference>
<evidence type="ECO:0000256" key="6">
    <source>
        <dbReference type="ARBA" id="ARBA00023242"/>
    </source>
</evidence>
<gene>
    <name evidence="9" type="ORF">D0Z07_7772</name>
</gene>
<dbReference type="PANTHER" id="PTHR31313">
    <property type="entry name" value="TY1 ENHANCER ACTIVATOR"/>
    <property type="match status" value="1"/>
</dbReference>
<reference evidence="9" key="1">
    <citation type="submission" date="2019-07" db="EMBL/GenBank/DDBJ databases">
        <title>Hyphodiscus hymeniophilus genome sequencing and assembly.</title>
        <authorList>
            <person name="Kramer G."/>
            <person name="Nodwell J."/>
        </authorList>
    </citation>
    <scope>NUCLEOTIDE SEQUENCE</scope>
    <source>
        <strain evidence="9">ATCC 34498</strain>
    </source>
</reference>
<dbReference type="GO" id="GO:0000981">
    <property type="term" value="F:DNA-binding transcription factor activity, RNA polymerase II-specific"/>
    <property type="evidence" value="ECO:0007669"/>
    <property type="project" value="InterPro"/>
</dbReference>
<evidence type="ECO:0000256" key="2">
    <source>
        <dbReference type="ARBA" id="ARBA00022833"/>
    </source>
</evidence>
<protein>
    <submittedName>
        <fullName evidence="9">Nitrogen assimilation transcription factor nirA</fullName>
    </submittedName>
</protein>
<evidence type="ECO:0000259" key="8">
    <source>
        <dbReference type="Pfam" id="PF04082"/>
    </source>
</evidence>
<evidence type="ECO:0000256" key="7">
    <source>
        <dbReference type="SAM" id="MobiDB-lite"/>
    </source>
</evidence>
<dbReference type="GO" id="GO:0003677">
    <property type="term" value="F:DNA binding"/>
    <property type="evidence" value="ECO:0007669"/>
    <property type="project" value="UniProtKB-KW"/>
</dbReference>
<keyword evidence="2" id="KW-0862">Zinc</keyword>
<dbReference type="InterPro" id="IPR051615">
    <property type="entry name" value="Transcr_Regulatory_Elem"/>
</dbReference>
<dbReference type="EMBL" id="VNKQ01000017">
    <property type="protein sequence ID" value="KAG0645856.1"/>
    <property type="molecule type" value="Genomic_DNA"/>
</dbReference>
<dbReference type="Proteomes" id="UP000785200">
    <property type="component" value="Unassembled WGS sequence"/>
</dbReference>
<accession>A0A9P6SPS8</accession>
<keyword evidence="5" id="KW-0804">Transcription</keyword>